<protein>
    <submittedName>
        <fullName evidence="2">Uncharacterized protein</fullName>
    </submittedName>
</protein>
<gene>
    <name evidence="2" type="ORF">BDDG_11561</name>
</gene>
<reference evidence="2" key="1">
    <citation type="submission" date="2010-03" db="EMBL/GenBank/DDBJ databases">
        <title>Annotation of Blastomyces dermatitidis strain ATCC 18188.</title>
        <authorList>
            <consortium name="The Broad Institute Genome Sequencing Platform"/>
            <consortium name="Broad Institute Genome Sequencing Center for Infectious Disease."/>
            <person name="Cuomo C."/>
            <person name="Klein B."/>
            <person name="Sullivan T."/>
            <person name="Heitman J."/>
            <person name="Young S."/>
            <person name="Zeng Q."/>
            <person name="Gargeya S."/>
            <person name="Alvarado L."/>
            <person name="Berlin A.M."/>
            <person name="Chapman S.B."/>
            <person name="Chen Z."/>
            <person name="Freedman E."/>
            <person name="Gellesch M."/>
            <person name="Goldberg J."/>
            <person name="Griggs A."/>
            <person name="Gujja S."/>
            <person name="Heilman E."/>
            <person name="Heiman D."/>
            <person name="Howarth C."/>
            <person name="Mehta T."/>
            <person name="Neiman D."/>
            <person name="Pearson M."/>
            <person name="Roberts A."/>
            <person name="Saif S."/>
            <person name="Shea T."/>
            <person name="Shenoy N."/>
            <person name="Sisk P."/>
            <person name="Stolte C."/>
            <person name="Sykes S."/>
            <person name="White J."/>
            <person name="Yandava C."/>
            <person name="Haas B."/>
            <person name="Nusbaum C."/>
            <person name="Birren B."/>
        </authorList>
    </citation>
    <scope>NUCLEOTIDE SEQUENCE</scope>
    <source>
        <strain evidence="2">ATCC 18188</strain>
    </source>
</reference>
<dbReference type="Proteomes" id="UP000007802">
    <property type="component" value="Unassembled WGS sequence"/>
</dbReference>
<name>A0A0J9EJY7_AJEDA</name>
<feature type="non-terminal residue" evidence="2">
    <location>
        <position position="1"/>
    </location>
</feature>
<evidence type="ECO:0000313" key="2">
    <source>
        <dbReference type="EMBL" id="KMW66476.1"/>
    </source>
</evidence>
<dbReference type="AlphaFoldDB" id="A0A0J9EJY7"/>
<feature type="region of interest" description="Disordered" evidence="1">
    <location>
        <begin position="127"/>
        <end position="152"/>
    </location>
</feature>
<organism evidence="2">
    <name type="scientific">Ajellomyces dermatitidis (strain ATCC 18188 / CBS 674.68)</name>
    <name type="common">Blastomyces dermatitidis</name>
    <dbReference type="NCBI Taxonomy" id="653446"/>
    <lineage>
        <taxon>Eukaryota</taxon>
        <taxon>Fungi</taxon>
        <taxon>Dikarya</taxon>
        <taxon>Ascomycota</taxon>
        <taxon>Pezizomycotina</taxon>
        <taxon>Eurotiomycetes</taxon>
        <taxon>Eurotiomycetidae</taxon>
        <taxon>Onygenales</taxon>
        <taxon>Ajellomycetaceae</taxon>
        <taxon>Blastomyces</taxon>
    </lineage>
</organism>
<evidence type="ECO:0000256" key="1">
    <source>
        <dbReference type="SAM" id="MobiDB-lite"/>
    </source>
</evidence>
<proteinExistence type="predicted"/>
<accession>A0A0J9EJY7</accession>
<sequence>MQSLYPATASLQLTSSEMVAKLCHQINAAVKTLEDVKNTLTPGLTRWLNKIFKGSMIQAELNAHREDELADHYQANRYWIVKSSRRQVQVGEVLTIKDVNCKIAICRADEMKKMFNKTLQLIGIKPTKSTATQPQQDNSIESQPTVDSTPSNEYIDNLYVIDRCGGDY</sequence>
<dbReference type="EMBL" id="GG749407">
    <property type="protein sequence ID" value="KMW66476.1"/>
    <property type="molecule type" value="Genomic_DNA"/>
</dbReference>